<dbReference type="AlphaFoldDB" id="A0A0E9RLW1"/>
<evidence type="ECO:0000313" key="1">
    <source>
        <dbReference type="EMBL" id="JAH30084.1"/>
    </source>
</evidence>
<reference evidence="1" key="2">
    <citation type="journal article" date="2015" name="Fish Shellfish Immunol.">
        <title>Early steps in the European eel (Anguilla anguilla)-Vibrio vulnificus interaction in the gills: Role of the RtxA13 toxin.</title>
        <authorList>
            <person name="Callol A."/>
            <person name="Pajuelo D."/>
            <person name="Ebbesson L."/>
            <person name="Teles M."/>
            <person name="MacKenzie S."/>
            <person name="Amaro C."/>
        </authorList>
    </citation>
    <scope>NUCLEOTIDE SEQUENCE</scope>
</reference>
<proteinExistence type="predicted"/>
<accession>A0A0E9RLW1</accession>
<name>A0A0E9RLW1_ANGAN</name>
<organism evidence="1">
    <name type="scientific">Anguilla anguilla</name>
    <name type="common">European freshwater eel</name>
    <name type="synonym">Muraena anguilla</name>
    <dbReference type="NCBI Taxonomy" id="7936"/>
    <lineage>
        <taxon>Eukaryota</taxon>
        <taxon>Metazoa</taxon>
        <taxon>Chordata</taxon>
        <taxon>Craniata</taxon>
        <taxon>Vertebrata</taxon>
        <taxon>Euteleostomi</taxon>
        <taxon>Actinopterygii</taxon>
        <taxon>Neopterygii</taxon>
        <taxon>Teleostei</taxon>
        <taxon>Anguilliformes</taxon>
        <taxon>Anguillidae</taxon>
        <taxon>Anguilla</taxon>
    </lineage>
</organism>
<reference evidence="1" key="1">
    <citation type="submission" date="2014-11" db="EMBL/GenBank/DDBJ databases">
        <authorList>
            <person name="Amaro Gonzalez C."/>
        </authorList>
    </citation>
    <scope>NUCLEOTIDE SEQUENCE</scope>
</reference>
<dbReference type="EMBL" id="GBXM01078493">
    <property type="protein sequence ID" value="JAH30084.1"/>
    <property type="molecule type" value="Transcribed_RNA"/>
</dbReference>
<sequence length="37" mass="4273">MSVNAAFLLLLFDNWRHLDPETRGNITVAPFKQMVIN</sequence>
<protein>
    <submittedName>
        <fullName evidence="1">Uncharacterized protein</fullName>
    </submittedName>
</protein>